<dbReference type="AlphaFoldDB" id="A0A6A5YQI6"/>
<dbReference type="PROSITE" id="PS51471">
    <property type="entry name" value="FE2OG_OXY"/>
    <property type="match status" value="1"/>
</dbReference>
<keyword evidence="5" id="KW-1185">Reference proteome</keyword>
<evidence type="ECO:0000256" key="2">
    <source>
        <dbReference type="RuleBase" id="RU003682"/>
    </source>
</evidence>
<keyword evidence="2" id="KW-0479">Metal-binding</keyword>
<dbReference type="PANTHER" id="PTHR47990">
    <property type="entry name" value="2-OXOGLUTARATE (2OG) AND FE(II)-DEPENDENT OXYGENASE SUPERFAMILY PROTEIN-RELATED"/>
    <property type="match status" value="1"/>
</dbReference>
<dbReference type="Pfam" id="PF14226">
    <property type="entry name" value="DIOX_N"/>
    <property type="match status" value="1"/>
</dbReference>
<dbReference type="GO" id="GO:0044283">
    <property type="term" value="P:small molecule biosynthetic process"/>
    <property type="evidence" value="ECO:0007669"/>
    <property type="project" value="UniProtKB-ARBA"/>
</dbReference>
<gene>
    <name evidence="4" type="ORF">BDV96DRAFT_604716</name>
</gene>
<evidence type="ECO:0000313" key="4">
    <source>
        <dbReference type="EMBL" id="KAF2109375.1"/>
    </source>
</evidence>
<dbReference type="GO" id="GO:0016491">
    <property type="term" value="F:oxidoreductase activity"/>
    <property type="evidence" value="ECO:0007669"/>
    <property type="project" value="UniProtKB-KW"/>
</dbReference>
<sequence>MTETADIAIVSFDRFINGSDADKRAVAKELYDAFSTVGWVYLKDHGIPQSRVDEIFGLAKSFFALPLSQKLSWKLSDPEVNQGYTADGAEANGGVDHKECYEHRRFANPSCPSSSDLPTFKPVLDDFYYQCLTLGLQVLKCLAIAMDLGESFFENITTRADPQLRLIHYPSIEKKVVEQEGHARIIPHTDFGLCTLLFQDSVGGLEVDPFHTGEFKAALPVEGTVLINIADLMMRLTNGRCRSTLHRVVSPKAKVTQEAKRDGRDEVLPARYSIPFFIHPDPEAMIVPVLREGEKARYEAVNAGEWRVANTMKNYSMEAAA</sequence>
<feature type="domain" description="Fe2OG dioxygenase" evidence="3">
    <location>
        <begin position="159"/>
        <end position="280"/>
    </location>
</feature>
<dbReference type="InterPro" id="IPR026992">
    <property type="entry name" value="DIOX_N"/>
</dbReference>
<dbReference type="InterPro" id="IPR005123">
    <property type="entry name" value="Oxoglu/Fe-dep_dioxygenase_dom"/>
</dbReference>
<evidence type="ECO:0000259" key="3">
    <source>
        <dbReference type="PROSITE" id="PS51471"/>
    </source>
</evidence>
<reference evidence="4" key="1">
    <citation type="journal article" date="2020" name="Stud. Mycol.">
        <title>101 Dothideomycetes genomes: a test case for predicting lifestyles and emergence of pathogens.</title>
        <authorList>
            <person name="Haridas S."/>
            <person name="Albert R."/>
            <person name="Binder M."/>
            <person name="Bloem J."/>
            <person name="Labutti K."/>
            <person name="Salamov A."/>
            <person name="Andreopoulos B."/>
            <person name="Baker S."/>
            <person name="Barry K."/>
            <person name="Bills G."/>
            <person name="Bluhm B."/>
            <person name="Cannon C."/>
            <person name="Castanera R."/>
            <person name="Culley D."/>
            <person name="Daum C."/>
            <person name="Ezra D."/>
            <person name="Gonzalez J."/>
            <person name="Henrissat B."/>
            <person name="Kuo A."/>
            <person name="Liang C."/>
            <person name="Lipzen A."/>
            <person name="Lutzoni F."/>
            <person name="Magnuson J."/>
            <person name="Mondo S."/>
            <person name="Nolan M."/>
            <person name="Ohm R."/>
            <person name="Pangilinan J."/>
            <person name="Park H.-J."/>
            <person name="Ramirez L."/>
            <person name="Alfaro M."/>
            <person name="Sun H."/>
            <person name="Tritt A."/>
            <person name="Yoshinaga Y."/>
            <person name="Zwiers L.-H."/>
            <person name="Turgeon B."/>
            <person name="Goodwin S."/>
            <person name="Spatafora J."/>
            <person name="Crous P."/>
            <person name="Grigoriev I."/>
        </authorList>
    </citation>
    <scope>NUCLEOTIDE SEQUENCE</scope>
    <source>
        <strain evidence="4">CBS 627.86</strain>
    </source>
</reference>
<dbReference type="SUPFAM" id="SSF51197">
    <property type="entry name" value="Clavaminate synthase-like"/>
    <property type="match status" value="1"/>
</dbReference>
<dbReference type="InterPro" id="IPR027443">
    <property type="entry name" value="IPNS-like_sf"/>
</dbReference>
<name>A0A6A5YQI6_9PLEO</name>
<dbReference type="OrthoDB" id="288590at2759"/>
<dbReference type="GO" id="GO:0046872">
    <property type="term" value="F:metal ion binding"/>
    <property type="evidence" value="ECO:0007669"/>
    <property type="project" value="UniProtKB-KW"/>
</dbReference>
<dbReference type="InterPro" id="IPR044861">
    <property type="entry name" value="IPNS-like_FE2OG_OXY"/>
</dbReference>
<keyword evidence="2" id="KW-0560">Oxidoreductase</keyword>
<dbReference type="EMBL" id="ML977342">
    <property type="protein sequence ID" value="KAF2109375.1"/>
    <property type="molecule type" value="Genomic_DNA"/>
</dbReference>
<evidence type="ECO:0000256" key="1">
    <source>
        <dbReference type="ARBA" id="ARBA00008056"/>
    </source>
</evidence>
<comment type="similarity">
    <text evidence="1 2">Belongs to the iron/ascorbate-dependent oxidoreductase family.</text>
</comment>
<dbReference type="InterPro" id="IPR050231">
    <property type="entry name" value="Iron_ascorbate_oxido_reductase"/>
</dbReference>
<protein>
    <recommendedName>
        <fullName evidence="3">Fe2OG dioxygenase domain-containing protein</fullName>
    </recommendedName>
</protein>
<accession>A0A6A5YQI6</accession>
<dbReference type="Proteomes" id="UP000799770">
    <property type="component" value="Unassembled WGS sequence"/>
</dbReference>
<proteinExistence type="inferred from homology"/>
<keyword evidence="2" id="KW-0408">Iron</keyword>
<dbReference type="Pfam" id="PF03171">
    <property type="entry name" value="2OG-FeII_Oxy"/>
    <property type="match status" value="1"/>
</dbReference>
<dbReference type="Gene3D" id="2.60.120.330">
    <property type="entry name" value="B-lactam Antibiotic, Isopenicillin N Synthase, Chain"/>
    <property type="match status" value="1"/>
</dbReference>
<evidence type="ECO:0000313" key="5">
    <source>
        <dbReference type="Proteomes" id="UP000799770"/>
    </source>
</evidence>
<organism evidence="4 5">
    <name type="scientific">Lophiotrema nucula</name>
    <dbReference type="NCBI Taxonomy" id="690887"/>
    <lineage>
        <taxon>Eukaryota</taxon>
        <taxon>Fungi</taxon>
        <taxon>Dikarya</taxon>
        <taxon>Ascomycota</taxon>
        <taxon>Pezizomycotina</taxon>
        <taxon>Dothideomycetes</taxon>
        <taxon>Pleosporomycetidae</taxon>
        <taxon>Pleosporales</taxon>
        <taxon>Lophiotremataceae</taxon>
        <taxon>Lophiotrema</taxon>
    </lineage>
</organism>